<dbReference type="Pfam" id="PF00071">
    <property type="entry name" value="Ras"/>
    <property type="match status" value="1"/>
</dbReference>
<dbReference type="OMA" id="DEEGLMW"/>
<dbReference type="SMART" id="SM00176">
    <property type="entry name" value="RAN"/>
    <property type="match status" value="1"/>
</dbReference>
<evidence type="ECO:0000313" key="9">
    <source>
        <dbReference type="Proteomes" id="UP000324907"/>
    </source>
</evidence>
<sequence length="195" mass="21127">MASSSRAMYHFKVVLLGNSGVGKSCLVNRFVKDTFSPDIESTIGAAFLTQTIALETETVKFEIWDTAGQERYRSLAPMYYRGAQAAVVVFSLVDAESFAGAKAWVNELQKHGGSDIVIALAGNKSDLSHVRKVDRDTAIEYARATGCFYLETSAKTAVGVNELFQQVARRVPKTAAPPRRADMLDTGDSSSGKCC</sequence>
<evidence type="ECO:0000256" key="1">
    <source>
        <dbReference type="ARBA" id="ARBA00022741"/>
    </source>
</evidence>
<dbReference type="AlphaFoldDB" id="A0A5A8E937"/>
<organism evidence="6 7">
    <name type="scientific">Cafeteria roenbergensis</name>
    <name type="common">Marine flagellate</name>
    <dbReference type="NCBI Taxonomy" id="33653"/>
    <lineage>
        <taxon>Eukaryota</taxon>
        <taxon>Sar</taxon>
        <taxon>Stramenopiles</taxon>
        <taxon>Bigyra</taxon>
        <taxon>Opalozoa</taxon>
        <taxon>Bicosoecida</taxon>
        <taxon>Cafeteriaceae</taxon>
        <taxon>Cafeteria</taxon>
    </lineage>
</organism>
<dbReference type="InterPro" id="IPR001806">
    <property type="entry name" value="Small_GTPase"/>
</dbReference>
<dbReference type="EMBL" id="VLTM01000009">
    <property type="protein sequence ID" value="KAA0166273.1"/>
    <property type="molecule type" value="Genomic_DNA"/>
</dbReference>
<protein>
    <submittedName>
        <fullName evidence="6">Uncharacterized protein</fullName>
    </submittedName>
</protein>
<evidence type="ECO:0000313" key="7">
    <source>
        <dbReference type="Proteomes" id="UP000322899"/>
    </source>
</evidence>
<dbReference type="SMART" id="SM00173">
    <property type="entry name" value="RAS"/>
    <property type="match status" value="1"/>
</dbReference>
<evidence type="ECO:0000256" key="2">
    <source>
        <dbReference type="SAM" id="MobiDB-lite"/>
    </source>
</evidence>
<dbReference type="EMBL" id="VLTL01000030">
    <property type="protein sequence ID" value="KAA0168151.1"/>
    <property type="molecule type" value="Genomic_DNA"/>
</dbReference>
<dbReference type="GO" id="GO:0005525">
    <property type="term" value="F:GTP binding"/>
    <property type="evidence" value="ECO:0007669"/>
    <property type="project" value="InterPro"/>
</dbReference>
<evidence type="ECO:0000313" key="3">
    <source>
        <dbReference type="EMBL" id="KAA0152053.1"/>
    </source>
</evidence>
<dbReference type="SMART" id="SM00174">
    <property type="entry name" value="RHO"/>
    <property type="match status" value="1"/>
</dbReference>
<dbReference type="Proteomes" id="UP000322899">
    <property type="component" value="Unassembled WGS sequence"/>
</dbReference>
<evidence type="ECO:0000313" key="5">
    <source>
        <dbReference type="EMBL" id="KAA0168151.1"/>
    </source>
</evidence>
<gene>
    <name evidence="6" type="ORF">FNF27_05203</name>
    <name evidence="5" type="ORF">FNF28_02570</name>
    <name evidence="3" type="ORF">FNF29_04167</name>
    <name evidence="4" type="ORF">FNF31_01499</name>
</gene>
<dbReference type="EMBL" id="VLTO01000035">
    <property type="protein sequence ID" value="KAA0173277.1"/>
    <property type="molecule type" value="Genomic_DNA"/>
</dbReference>
<keyword evidence="1" id="KW-0547">Nucleotide-binding</keyword>
<proteinExistence type="predicted"/>
<evidence type="ECO:0000313" key="6">
    <source>
        <dbReference type="EMBL" id="KAA0173277.1"/>
    </source>
</evidence>
<dbReference type="EMBL" id="VLTN01000023">
    <property type="protein sequence ID" value="KAA0152053.1"/>
    <property type="molecule type" value="Genomic_DNA"/>
</dbReference>
<name>A0A5A8E937_CAFRO</name>
<dbReference type="Proteomes" id="UP000324907">
    <property type="component" value="Unassembled WGS sequence"/>
</dbReference>
<dbReference type="PROSITE" id="PS51419">
    <property type="entry name" value="RAB"/>
    <property type="match status" value="1"/>
</dbReference>
<dbReference type="InterPro" id="IPR005225">
    <property type="entry name" value="Small_GTP-bd"/>
</dbReference>
<feature type="region of interest" description="Disordered" evidence="2">
    <location>
        <begin position="174"/>
        <end position="195"/>
    </location>
</feature>
<dbReference type="InterPro" id="IPR027417">
    <property type="entry name" value="P-loop_NTPase"/>
</dbReference>
<dbReference type="CDD" id="cd01860">
    <property type="entry name" value="Rab5_related"/>
    <property type="match status" value="1"/>
</dbReference>
<dbReference type="SUPFAM" id="SSF52540">
    <property type="entry name" value="P-loop containing nucleoside triphosphate hydrolases"/>
    <property type="match status" value="1"/>
</dbReference>
<dbReference type="PANTHER" id="PTHR47978">
    <property type="match status" value="1"/>
</dbReference>
<dbReference type="Proteomes" id="UP000323011">
    <property type="component" value="Unassembled WGS sequence"/>
</dbReference>
<reference evidence="7 8" key="1">
    <citation type="submission" date="2019-07" db="EMBL/GenBank/DDBJ databases">
        <title>Genomes of Cafeteria roenbergensis.</title>
        <authorList>
            <person name="Fischer M.G."/>
            <person name="Hackl T."/>
            <person name="Roman M."/>
        </authorList>
    </citation>
    <scope>NUCLEOTIDE SEQUENCE [LARGE SCALE GENOMIC DNA]</scope>
    <source>
        <strain evidence="3 8">BVI</strain>
        <strain evidence="4 10">Cflag</strain>
        <strain evidence="6 7">E4-10P</strain>
        <strain evidence="5 9">RCC970-E3</strain>
    </source>
</reference>
<evidence type="ECO:0000313" key="8">
    <source>
        <dbReference type="Proteomes" id="UP000323011"/>
    </source>
</evidence>
<dbReference type="FunFam" id="3.40.50.300:FF:000851">
    <property type="entry name" value="Ras-related small GTP-binding family protein"/>
    <property type="match status" value="1"/>
</dbReference>
<dbReference type="GO" id="GO:0003924">
    <property type="term" value="F:GTPase activity"/>
    <property type="evidence" value="ECO:0007669"/>
    <property type="project" value="InterPro"/>
</dbReference>
<dbReference type="Gene3D" id="3.40.50.300">
    <property type="entry name" value="P-loop containing nucleotide triphosphate hydrolases"/>
    <property type="match status" value="1"/>
</dbReference>
<dbReference type="NCBIfam" id="TIGR00231">
    <property type="entry name" value="small_GTP"/>
    <property type="match status" value="1"/>
</dbReference>
<dbReference type="Proteomes" id="UP000325113">
    <property type="component" value="Unassembled WGS sequence"/>
</dbReference>
<dbReference type="PROSITE" id="PS51421">
    <property type="entry name" value="RAS"/>
    <property type="match status" value="1"/>
</dbReference>
<evidence type="ECO:0000313" key="4">
    <source>
        <dbReference type="EMBL" id="KAA0166273.1"/>
    </source>
</evidence>
<dbReference type="OrthoDB" id="63533at2759"/>
<dbReference type="SMART" id="SM00175">
    <property type="entry name" value="RAB"/>
    <property type="match status" value="1"/>
</dbReference>
<keyword evidence="8" id="KW-1185">Reference proteome</keyword>
<dbReference type="PROSITE" id="PS51420">
    <property type="entry name" value="RHO"/>
    <property type="match status" value="1"/>
</dbReference>
<accession>A0A5A8E937</accession>
<comment type="caution">
    <text evidence="6">The sequence shown here is derived from an EMBL/GenBank/DDBJ whole genome shotgun (WGS) entry which is preliminary data.</text>
</comment>
<dbReference type="PRINTS" id="PR00449">
    <property type="entry name" value="RASTRNSFRMNG"/>
</dbReference>
<evidence type="ECO:0000313" key="10">
    <source>
        <dbReference type="Proteomes" id="UP000325113"/>
    </source>
</evidence>